<dbReference type="InterPro" id="IPR038076">
    <property type="entry name" value="MgtE_N_sf"/>
</dbReference>
<organism evidence="3 4">
    <name type="scientific">Anaerobacterium chartisolvens</name>
    <dbReference type="NCBI Taxonomy" id="1297424"/>
    <lineage>
        <taxon>Bacteria</taxon>
        <taxon>Bacillati</taxon>
        <taxon>Bacillota</taxon>
        <taxon>Clostridia</taxon>
        <taxon>Eubacteriales</taxon>
        <taxon>Oscillospiraceae</taxon>
        <taxon>Anaerobacterium</taxon>
    </lineage>
</organism>
<dbReference type="Gene3D" id="1.25.60.10">
    <property type="entry name" value="MgtE N-terminal domain-like"/>
    <property type="match status" value="1"/>
</dbReference>
<feature type="compositionally biased region" description="Low complexity" evidence="1">
    <location>
        <begin position="11"/>
        <end position="22"/>
    </location>
</feature>
<name>A0A369B2E6_9FIRM</name>
<keyword evidence="4" id="KW-1185">Reference proteome</keyword>
<evidence type="ECO:0000256" key="1">
    <source>
        <dbReference type="SAM" id="MobiDB-lite"/>
    </source>
</evidence>
<comment type="caution">
    <text evidence="3">The sequence shown here is derived from an EMBL/GenBank/DDBJ whole genome shotgun (WGS) entry which is preliminary data.</text>
</comment>
<dbReference type="Proteomes" id="UP000253034">
    <property type="component" value="Unassembled WGS sequence"/>
</dbReference>
<dbReference type="EMBL" id="QPJT01000013">
    <property type="protein sequence ID" value="RCX15515.1"/>
    <property type="molecule type" value="Genomic_DNA"/>
</dbReference>
<evidence type="ECO:0000313" key="3">
    <source>
        <dbReference type="EMBL" id="RCX15515.1"/>
    </source>
</evidence>
<proteinExistence type="predicted"/>
<feature type="transmembrane region" description="Helical" evidence="2">
    <location>
        <begin position="26"/>
        <end position="52"/>
    </location>
</feature>
<reference evidence="3 4" key="1">
    <citation type="submission" date="2018-07" db="EMBL/GenBank/DDBJ databases">
        <title>Genomic Encyclopedia of Type Strains, Phase IV (KMG-IV): sequencing the most valuable type-strain genomes for metagenomic binning, comparative biology and taxonomic classification.</title>
        <authorList>
            <person name="Goeker M."/>
        </authorList>
    </citation>
    <scope>NUCLEOTIDE SEQUENCE [LARGE SCALE GENOMIC DNA]</scope>
    <source>
        <strain evidence="3 4">DSM 27016</strain>
    </source>
</reference>
<feature type="region of interest" description="Disordered" evidence="1">
    <location>
        <begin position="134"/>
        <end position="156"/>
    </location>
</feature>
<dbReference type="AlphaFoldDB" id="A0A369B2E6"/>
<keyword evidence="2" id="KW-0812">Transmembrane</keyword>
<evidence type="ECO:0000313" key="4">
    <source>
        <dbReference type="Proteomes" id="UP000253034"/>
    </source>
</evidence>
<gene>
    <name evidence="3" type="ORF">DFR58_11397</name>
</gene>
<dbReference type="RefSeq" id="WP_114298165.1">
    <property type="nucleotide sequence ID" value="NZ_QPJT01000013.1"/>
</dbReference>
<evidence type="ECO:0000256" key="2">
    <source>
        <dbReference type="SAM" id="Phobius"/>
    </source>
</evidence>
<dbReference type="OrthoDB" id="2088390at2"/>
<accession>A0A369B2E6</accession>
<feature type="region of interest" description="Disordered" evidence="1">
    <location>
        <begin position="1"/>
        <end position="22"/>
    </location>
</feature>
<protein>
    <submittedName>
        <fullName evidence="3">MgtE-like protein</fullName>
    </submittedName>
</protein>
<sequence>MATKNNISEGPTPRTTNNNKKKPNGALFGLLAFAIATLIMAAVLGGAFYVVIHNNMGGLADKYRMNIKSIPVLKLALPQPVNPEDDKQMTEDEVREKYRELLKLRDDLRAQLEEKHKAIEQLEKERTEHEGIKAENARIKSDVEAQQKQIDDDRKQFEEDSKAVNGLIANGDKQGFKEYFEKVDKETAERVYGEIVKEEKANEQIRSYAKLYESMDASSAAKIFEEMGSSKSDFVVEILKNMKKEVSAEVLSAMSPSYAAKLADKLRAAYVTIN</sequence>
<keyword evidence="2" id="KW-1133">Transmembrane helix</keyword>
<keyword evidence="2" id="KW-0472">Membrane</keyword>
<dbReference type="SUPFAM" id="SSF158791">
    <property type="entry name" value="MgtE N-terminal domain-like"/>
    <property type="match status" value="1"/>
</dbReference>